<feature type="transmembrane region" description="Helical" evidence="1">
    <location>
        <begin position="98"/>
        <end position="120"/>
    </location>
</feature>
<dbReference type="Proteomes" id="UP000680206">
    <property type="component" value="Unassembled WGS sequence"/>
</dbReference>
<name>A0ABS3RQ56_9ACTN</name>
<evidence type="ECO:0000256" key="1">
    <source>
        <dbReference type="SAM" id="Phobius"/>
    </source>
</evidence>
<keyword evidence="1" id="KW-1133">Transmembrane helix</keyword>
<organism evidence="2 3">
    <name type="scientific">Actinomadura violacea</name>
    <dbReference type="NCBI Taxonomy" id="2819934"/>
    <lineage>
        <taxon>Bacteria</taxon>
        <taxon>Bacillati</taxon>
        <taxon>Actinomycetota</taxon>
        <taxon>Actinomycetes</taxon>
        <taxon>Streptosporangiales</taxon>
        <taxon>Thermomonosporaceae</taxon>
        <taxon>Actinomadura</taxon>
    </lineage>
</organism>
<keyword evidence="1" id="KW-0472">Membrane</keyword>
<protein>
    <submittedName>
        <fullName evidence="2">Uncharacterized protein</fullName>
    </submittedName>
</protein>
<evidence type="ECO:0000313" key="3">
    <source>
        <dbReference type="Proteomes" id="UP000680206"/>
    </source>
</evidence>
<dbReference type="RefSeq" id="WP_208241104.1">
    <property type="nucleotide sequence ID" value="NZ_JAGEPF010000009.1"/>
</dbReference>
<feature type="transmembrane region" description="Helical" evidence="1">
    <location>
        <begin position="25"/>
        <end position="51"/>
    </location>
</feature>
<keyword evidence="3" id="KW-1185">Reference proteome</keyword>
<evidence type="ECO:0000313" key="2">
    <source>
        <dbReference type="EMBL" id="MBO2458878.1"/>
    </source>
</evidence>
<gene>
    <name evidence="2" type="ORF">J4709_14960</name>
</gene>
<comment type="caution">
    <text evidence="2">The sequence shown here is derived from an EMBL/GenBank/DDBJ whole genome shotgun (WGS) entry which is preliminary data.</text>
</comment>
<proteinExistence type="predicted"/>
<accession>A0ABS3RQ56</accession>
<sequence length="264" mass="27363">MAEAAESKKGGDDLPDTPSAKGLQVLMGICALVGGLPALVGLGGLIFTFFFGHDFYRWLVLFLGGMIGVVAAMGLQGQATTAVPTHAWREPGGAVPLVLRRVTALAAIVLAAAGPSLFLLKLVGWLSTDTSDAYYHAPVVTVSISGECSTRVGGSPQDFTDKVSCGSASWTVGGKQVNGKIEGTVLEIVGKVGLDGATHKDSAKAHVRGTIAYTLHAVHKPHSCARLDGLPAWAWAGLPVGVLGFIGIGRMRWSPEAPHGPFED</sequence>
<dbReference type="EMBL" id="JAGEPF010000009">
    <property type="protein sequence ID" value="MBO2458878.1"/>
    <property type="molecule type" value="Genomic_DNA"/>
</dbReference>
<feature type="transmembrane region" description="Helical" evidence="1">
    <location>
        <begin position="58"/>
        <end position="78"/>
    </location>
</feature>
<keyword evidence="1" id="KW-0812">Transmembrane</keyword>
<reference evidence="2 3" key="1">
    <citation type="submission" date="2021-03" db="EMBL/GenBank/DDBJ databases">
        <title>Actinomadura violae sp. nov., isolated from lichen in Thailand.</title>
        <authorList>
            <person name="Kanchanasin P."/>
            <person name="Saeng-In P."/>
            <person name="Phongsopitanun W."/>
            <person name="Yuki M."/>
            <person name="Kudo T."/>
            <person name="Ohkuma M."/>
            <person name="Tanasupawat S."/>
        </authorList>
    </citation>
    <scope>NUCLEOTIDE SEQUENCE [LARGE SCALE GENOMIC DNA]</scope>
    <source>
        <strain evidence="2 3">LCR2-06</strain>
    </source>
</reference>